<dbReference type="KEGG" id="pnp:IJ22_37130"/>
<reference evidence="2" key="1">
    <citation type="submission" date="2015-12" db="EMBL/GenBank/DDBJ databases">
        <title>Complete genome sequences of two moderately thermophilic Paenibacillus species.</title>
        <authorList>
            <person name="Butler R.III."/>
            <person name="Wang J."/>
            <person name="Stark B.C."/>
            <person name="Pombert J.-F."/>
        </authorList>
    </citation>
    <scope>NUCLEOTIDE SEQUENCE [LARGE SCALE GENOMIC DNA]</scope>
    <source>
        <strain evidence="2">32O-Y</strain>
    </source>
</reference>
<reference evidence="1 2" key="2">
    <citation type="journal article" date="2016" name="Genome Announc.">
        <title>Complete Genome Sequences of Two Interactive Moderate Thermophiles, Paenibacillus napthalenovorans 32O-Y and Paenibacillus sp. 32O-W.</title>
        <authorList>
            <person name="Butler R.R.III."/>
            <person name="Wang J."/>
            <person name="Stark B.C."/>
            <person name="Pombert J.F."/>
        </authorList>
    </citation>
    <scope>NUCLEOTIDE SEQUENCE [LARGE SCALE GENOMIC DNA]</scope>
    <source>
        <strain evidence="1 2">32O-Y</strain>
    </source>
</reference>
<dbReference type="AlphaFoldDB" id="A0A0U2VL46"/>
<dbReference type="EMBL" id="CP013652">
    <property type="protein sequence ID" value="ALS24051.1"/>
    <property type="molecule type" value="Genomic_DNA"/>
</dbReference>
<evidence type="ECO:0000313" key="1">
    <source>
        <dbReference type="EMBL" id="ALS24051.1"/>
    </source>
</evidence>
<name>A0A0U2VL46_9BACL</name>
<evidence type="ECO:0000313" key="2">
    <source>
        <dbReference type="Proteomes" id="UP000061660"/>
    </source>
</evidence>
<organism evidence="1 2">
    <name type="scientific">Paenibacillus naphthalenovorans</name>
    <dbReference type="NCBI Taxonomy" id="162209"/>
    <lineage>
        <taxon>Bacteria</taxon>
        <taxon>Bacillati</taxon>
        <taxon>Bacillota</taxon>
        <taxon>Bacilli</taxon>
        <taxon>Bacillales</taxon>
        <taxon>Paenibacillaceae</taxon>
        <taxon>Paenibacillus</taxon>
    </lineage>
</organism>
<accession>A0A0U2VL46</accession>
<dbReference type="STRING" id="162209.IJ22_37130"/>
<dbReference type="Proteomes" id="UP000061660">
    <property type="component" value="Chromosome"/>
</dbReference>
<proteinExistence type="predicted"/>
<keyword evidence="2" id="KW-1185">Reference proteome</keyword>
<gene>
    <name evidence="1" type="ORF">IJ22_37130</name>
</gene>
<protein>
    <submittedName>
        <fullName evidence="1">Uncharacterized protein</fullName>
    </submittedName>
</protein>
<sequence length="58" mass="6761">MSTYFKKLDDLSIKDLFTLAENDVKEDQHHEYKSDISHPDAFCAASLLLLIHMVVIFY</sequence>